<comment type="caution">
    <text evidence="2">The sequence shown here is derived from an EMBL/GenBank/DDBJ whole genome shotgun (WGS) entry which is preliminary data.</text>
</comment>
<dbReference type="PRINTS" id="PR00419">
    <property type="entry name" value="ADXRDTASE"/>
</dbReference>
<dbReference type="EMBL" id="BARU01034153">
    <property type="protein sequence ID" value="GAH62048.1"/>
    <property type="molecule type" value="Genomic_DNA"/>
</dbReference>
<gene>
    <name evidence="2" type="ORF">S03H2_53647</name>
</gene>
<proteinExistence type="predicted"/>
<dbReference type="InterPro" id="IPR036188">
    <property type="entry name" value="FAD/NAD-bd_sf"/>
</dbReference>
<evidence type="ECO:0000259" key="1">
    <source>
        <dbReference type="Pfam" id="PF07992"/>
    </source>
</evidence>
<reference evidence="2" key="1">
    <citation type="journal article" date="2014" name="Front. Microbiol.">
        <title>High frequency of phylogenetically diverse reductive dehalogenase-homologous genes in deep subseafloor sedimentary metagenomes.</title>
        <authorList>
            <person name="Kawai M."/>
            <person name="Futagami T."/>
            <person name="Toyoda A."/>
            <person name="Takaki Y."/>
            <person name="Nishi S."/>
            <person name="Hori S."/>
            <person name="Arai W."/>
            <person name="Tsubouchi T."/>
            <person name="Morono Y."/>
            <person name="Uchiyama I."/>
            <person name="Ito T."/>
            <person name="Fujiyama A."/>
            <person name="Inagaki F."/>
            <person name="Takami H."/>
        </authorList>
    </citation>
    <scope>NUCLEOTIDE SEQUENCE</scope>
    <source>
        <strain evidence="2">Expedition CK06-06</strain>
    </source>
</reference>
<name>X1IWZ3_9ZZZZ</name>
<dbReference type="PANTHER" id="PTHR42783">
    <property type="entry name" value="GLUTAMATE SYNTHASE [NADPH] SMALL CHAIN"/>
    <property type="match status" value="1"/>
</dbReference>
<feature type="domain" description="FAD/NAD(P)-binding" evidence="1">
    <location>
        <begin position="11"/>
        <end position="149"/>
    </location>
</feature>
<accession>X1IWZ3</accession>
<dbReference type="AlphaFoldDB" id="X1IWZ3"/>
<dbReference type="InterPro" id="IPR023753">
    <property type="entry name" value="FAD/NAD-binding_dom"/>
</dbReference>
<organism evidence="2">
    <name type="scientific">marine sediment metagenome</name>
    <dbReference type="NCBI Taxonomy" id="412755"/>
    <lineage>
        <taxon>unclassified sequences</taxon>
        <taxon>metagenomes</taxon>
        <taxon>ecological metagenomes</taxon>
    </lineage>
</organism>
<dbReference type="Gene3D" id="3.50.50.60">
    <property type="entry name" value="FAD/NAD(P)-binding domain"/>
    <property type="match status" value="1"/>
</dbReference>
<dbReference type="GO" id="GO:0016491">
    <property type="term" value="F:oxidoreductase activity"/>
    <property type="evidence" value="ECO:0007669"/>
    <property type="project" value="InterPro"/>
</dbReference>
<evidence type="ECO:0000313" key="2">
    <source>
        <dbReference type="EMBL" id="GAH62048.1"/>
    </source>
</evidence>
<dbReference type="PANTHER" id="PTHR42783:SF3">
    <property type="entry name" value="GLUTAMATE SYNTHASE [NADPH] SMALL CHAIN-RELATED"/>
    <property type="match status" value="1"/>
</dbReference>
<protein>
    <recommendedName>
        <fullName evidence="1">FAD/NAD(P)-binding domain-containing protein</fullName>
    </recommendedName>
</protein>
<dbReference type="Pfam" id="PF07992">
    <property type="entry name" value="Pyr_redox_2"/>
    <property type="match status" value="1"/>
</dbReference>
<sequence>MEPVPVTRKEKITVIGAGPSGMTAARDLALRGYGVTVFDELPEPGGMLRWGIPAYRLPRDIIKREIKDILGLGIELQCNTRVGRDITWDSIRNDFHAIYVAIGVQRSMQANTEGEDLSGVSGAVEFLRELNLGNKPYVGKRVAVIGGGN</sequence>
<feature type="non-terminal residue" evidence="2">
    <location>
        <position position="149"/>
    </location>
</feature>
<dbReference type="SUPFAM" id="SSF51971">
    <property type="entry name" value="Nucleotide-binding domain"/>
    <property type="match status" value="1"/>
</dbReference>